<evidence type="ECO:0000313" key="2">
    <source>
        <dbReference type="Proteomes" id="UP001605036"/>
    </source>
</evidence>
<name>A0ABD1ZBL1_9MARC</name>
<keyword evidence="2" id="KW-1185">Reference proteome</keyword>
<gene>
    <name evidence="1" type="ORF">R1flu_011619</name>
</gene>
<dbReference type="EMBL" id="JBHFFA010000002">
    <property type="protein sequence ID" value="KAL2644032.1"/>
    <property type="molecule type" value="Genomic_DNA"/>
</dbReference>
<dbReference type="Proteomes" id="UP001605036">
    <property type="component" value="Unassembled WGS sequence"/>
</dbReference>
<organism evidence="1 2">
    <name type="scientific">Riccia fluitans</name>
    <dbReference type="NCBI Taxonomy" id="41844"/>
    <lineage>
        <taxon>Eukaryota</taxon>
        <taxon>Viridiplantae</taxon>
        <taxon>Streptophyta</taxon>
        <taxon>Embryophyta</taxon>
        <taxon>Marchantiophyta</taxon>
        <taxon>Marchantiopsida</taxon>
        <taxon>Marchantiidae</taxon>
        <taxon>Marchantiales</taxon>
        <taxon>Ricciaceae</taxon>
        <taxon>Riccia</taxon>
    </lineage>
</organism>
<protein>
    <submittedName>
        <fullName evidence="1">Uncharacterized protein</fullName>
    </submittedName>
</protein>
<accession>A0ABD1ZBL1</accession>
<evidence type="ECO:0000313" key="1">
    <source>
        <dbReference type="EMBL" id="KAL2644032.1"/>
    </source>
</evidence>
<reference evidence="1 2" key="1">
    <citation type="submission" date="2024-09" db="EMBL/GenBank/DDBJ databases">
        <title>Chromosome-scale assembly of Riccia fluitans.</title>
        <authorList>
            <person name="Paukszto L."/>
            <person name="Sawicki J."/>
            <person name="Karawczyk K."/>
            <person name="Piernik-Szablinska J."/>
            <person name="Szczecinska M."/>
            <person name="Mazdziarz M."/>
        </authorList>
    </citation>
    <scope>NUCLEOTIDE SEQUENCE [LARGE SCALE GENOMIC DNA]</scope>
    <source>
        <strain evidence="1">Rf_01</strain>
        <tissue evidence="1">Aerial parts of the thallus</tissue>
    </source>
</reference>
<dbReference type="AlphaFoldDB" id="A0ABD1ZBL1"/>
<comment type="caution">
    <text evidence="1">The sequence shown here is derived from an EMBL/GenBank/DDBJ whole genome shotgun (WGS) entry which is preliminary data.</text>
</comment>
<sequence>MRSRLTNRETSRWEWAPREDATSNRVIPAVLKLAPVTMENRVLKLKVRSFANRRGFPYSLRRIENSFTVSELSVPSRRSQSPSTEAYACILSSQNVPIGDVCKSIG</sequence>
<proteinExistence type="predicted"/>